<protein>
    <submittedName>
        <fullName evidence="2">Uncharacterized protein</fullName>
    </submittedName>
</protein>
<gene>
    <name evidence="2" type="ORF">Sfulv_49260</name>
</gene>
<accession>A0A7J0CC58</accession>
<name>A0A7J0CC58_9ACTN</name>
<feature type="compositionally biased region" description="Low complexity" evidence="1">
    <location>
        <begin position="64"/>
        <end position="82"/>
    </location>
</feature>
<evidence type="ECO:0000313" key="2">
    <source>
        <dbReference type="EMBL" id="GFN00116.1"/>
    </source>
</evidence>
<dbReference type="EMBL" id="BLWC01000001">
    <property type="protein sequence ID" value="GFN00116.1"/>
    <property type="molecule type" value="Genomic_DNA"/>
</dbReference>
<feature type="region of interest" description="Disordered" evidence="1">
    <location>
        <begin position="54"/>
        <end position="95"/>
    </location>
</feature>
<sequence>MRRTKRAAASCAGGSARGNRHGEGNVITKVQAAGAASVPGLPVTRAMAIADDGETASVDGGGAARAFGDSGSRGGRSPRFGPVQGSRTSRVPVRR</sequence>
<feature type="region of interest" description="Disordered" evidence="1">
    <location>
        <begin position="1"/>
        <end position="23"/>
    </location>
</feature>
<dbReference type="InterPro" id="IPR047736">
    <property type="entry name" value="RdlA/B-like"/>
</dbReference>
<reference evidence="2 3" key="1">
    <citation type="submission" date="2020-05" db="EMBL/GenBank/DDBJ databases">
        <title>Whole genome shotgun sequence of Streptomyces fulvorobeus NBRC 15897.</title>
        <authorList>
            <person name="Komaki H."/>
            <person name="Tamura T."/>
        </authorList>
    </citation>
    <scope>NUCLEOTIDE SEQUENCE [LARGE SCALE GENOMIC DNA]</scope>
    <source>
        <strain evidence="2 3">NBRC 15897</strain>
    </source>
</reference>
<evidence type="ECO:0000256" key="1">
    <source>
        <dbReference type="SAM" id="MobiDB-lite"/>
    </source>
</evidence>
<comment type="caution">
    <text evidence="2">The sequence shown here is derived from an EMBL/GenBank/DDBJ whole genome shotgun (WGS) entry which is preliminary data.</text>
</comment>
<keyword evidence="3" id="KW-1185">Reference proteome</keyword>
<evidence type="ECO:0000313" key="3">
    <source>
        <dbReference type="Proteomes" id="UP000498980"/>
    </source>
</evidence>
<proteinExistence type="predicted"/>
<dbReference type="Proteomes" id="UP000498980">
    <property type="component" value="Unassembled WGS sequence"/>
</dbReference>
<dbReference type="AlphaFoldDB" id="A0A7J0CC58"/>
<organism evidence="2 3">
    <name type="scientific">Streptomyces fulvorobeus</name>
    <dbReference type="NCBI Taxonomy" id="284028"/>
    <lineage>
        <taxon>Bacteria</taxon>
        <taxon>Bacillati</taxon>
        <taxon>Actinomycetota</taxon>
        <taxon>Actinomycetes</taxon>
        <taxon>Kitasatosporales</taxon>
        <taxon>Streptomycetaceae</taxon>
        <taxon>Streptomyces</taxon>
    </lineage>
</organism>
<dbReference type="Pfam" id="PF25848">
    <property type="entry name" value="Rodlin"/>
    <property type="match status" value="1"/>
</dbReference>